<dbReference type="RefSeq" id="WP_136897679.1">
    <property type="nucleotide sequence ID" value="NZ_SWJE01000014.1"/>
</dbReference>
<keyword evidence="1" id="KW-1133">Transmembrane helix</keyword>
<feature type="transmembrane region" description="Helical" evidence="1">
    <location>
        <begin position="14"/>
        <end position="36"/>
    </location>
</feature>
<dbReference type="Pfam" id="PF10734">
    <property type="entry name" value="DUF2523"/>
    <property type="match status" value="1"/>
</dbReference>
<evidence type="ECO:0000313" key="3">
    <source>
        <dbReference type="Proteomes" id="UP000305539"/>
    </source>
</evidence>
<keyword evidence="1" id="KW-0472">Membrane</keyword>
<organism evidence="2 3">
    <name type="scientific">Trinickia terrae</name>
    <dbReference type="NCBI Taxonomy" id="2571161"/>
    <lineage>
        <taxon>Bacteria</taxon>
        <taxon>Pseudomonadati</taxon>
        <taxon>Pseudomonadota</taxon>
        <taxon>Betaproteobacteria</taxon>
        <taxon>Burkholderiales</taxon>
        <taxon>Burkholderiaceae</taxon>
        <taxon>Trinickia</taxon>
    </lineage>
</organism>
<keyword evidence="1" id="KW-0812">Transmembrane</keyword>
<dbReference type="Proteomes" id="UP000305539">
    <property type="component" value="Unassembled WGS sequence"/>
</dbReference>
<gene>
    <name evidence="2" type="ORF">FAZ69_23320</name>
</gene>
<dbReference type="EMBL" id="SWJE01000014">
    <property type="protein sequence ID" value="TKC83639.1"/>
    <property type="molecule type" value="Genomic_DNA"/>
</dbReference>
<proteinExistence type="predicted"/>
<dbReference type="InterPro" id="IPR019670">
    <property type="entry name" value="DUF2523"/>
</dbReference>
<reference evidence="2 3" key="1">
    <citation type="submission" date="2019-04" db="EMBL/GenBank/DDBJ databases">
        <title>Trinickia sp. 7GSK02, isolated from subtropical forest soil.</title>
        <authorList>
            <person name="Gao Z.-H."/>
            <person name="Qiu L.-H."/>
        </authorList>
    </citation>
    <scope>NUCLEOTIDE SEQUENCE [LARGE SCALE GENOMIC DNA]</scope>
    <source>
        <strain evidence="2 3">7GSK02</strain>
    </source>
</reference>
<protein>
    <submittedName>
        <fullName evidence="2">DUF2523 domain-containing protein</fullName>
    </submittedName>
</protein>
<sequence>MTWATFLLSLVQPIIFNALVALGVGVLTVTGIDLAVNTAMSWLTSSVGGFASDLVNVLAMGGVFQGFGYIGGAISARVTMAGVSSMKKFFIK</sequence>
<accession>A0A4U1HQB5</accession>
<comment type="caution">
    <text evidence="2">The sequence shown here is derived from an EMBL/GenBank/DDBJ whole genome shotgun (WGS) entry which is preliminary data.</text>
</comment>
<evidence type="ECO:0000256" key="1">
    <source>
        <dbReference type="SAM" id="Phobius"/>
    </source>
</evidence>
<evidence type="ECO:0000313" key="2">
    <source>
        <dbReference type="EMBL" id="TKC83639.1"/>
    </source>
</evidence>
<keyword evidence="3" id="KW-1185">Reference proteome</keyword>
<dbReference type="AlphaFoldDB" id="A0A4U1HQB5"/>
<name>A0A4U1HQB5_9BURK</name>